<dbReference type="CDD" id="cd01650">
    <property type="entry name" value="RT_nLTR_like"/>
    <property type="match status" value="1"/>
</dbReference>
<dbReference type="PROSITE" id="PS50878">
    <property type="entry name" value="RT_POL"/>
    <property type="match status" value="1"/>
</dbReference>
<dbReference type="SUPFAM" id="SSF56672">
    <property type="entry name" value="DNA/RNA polymerases"/>
    <property type="match status" value="1"/>
</dbReference>
<dbReference type="PANTHER" id="PTHR33481:SF1">
    <property type="entry name" value="ENDONUCLEASE_EXONUCLEASE_PHOSPHATASE DOMAIN-CONTAINING PROTEIN-RELATED"/>
    <property type="match status" value="1"/>
</dbReference>
<keyword evidence="2" id="KW-0695">RNA-directed DNA polymerase</keyword>
<dbReference type="InterPro" id="IPR000477">
    <property type="entry name" value="RT_dom"/>
</dbReference>
<dbReference type="Pfam" id="PF00078">
    <property type="entry name" value="RVT_1"/>
    <property type="match status" value="1"/>
</dbReference>
<dbReference type="AlphaFoldDB" id="A0A1W5CR62"/>
<protein>
    <submittedName>
        <fullName evidence="2">Reverse transcriptase domain</fullName>
    </submittedName>
</protein>
<dbReference type="Proteomes" id="UP000192927">
    <property type="component" value="Unassembled WGS sequence"/>
</dbReference>
<keyword evidence="2" id="KW-0548">Nucleotidyltransferase</keyword>
<evidence type="ECO:0000259" key="1">
    <source>
        <dbReference type="PROSITE" id="PS50878"/>
    </source>
</evidence>
<dbReference type="PANTHER" id="PTHR33481">
    <property type="entry name" value="REVERSE TRANSCRIPTASE"/>
    <property type="match status" value="1"/>
</dbReference>
<organism evidence="2 3">
    <name type="scientific">Lasallia pustulata</name>
    <dbReference type="NCBI Taxonomy" id="136370"/>
    <lineage>
        <taxon>Eukaryota</taxon>
        <taxon>Fungi</taxon>
        <taxon>Dikarya</taxon>
        <taxon>Ascomycota</taxon>
        <taxon>Pezizomycotina</taxon>
        <taxon>Lecanoromycetes</taxon>
        <taxon>OSLEUM clade</taxon>
        <taxon>Umbilicariomycetidae</taxon>
        <taxon>Umbilicariales</taxon>
        <taxon>Umbilicariaceae</taxon>
        <taxon>Lasallia</taxon>
    </lineage>
</organism>
<dbReference type="GO" id="GO:0003964">
    <property type="term" value="F:RNA-directed DNA polymerase activity"/>
    <property type="evidence" value="ECO:0007669"/>
    <property type="project" value="UniProtKB-KW"/>
</dbReference>
<evidence type="ECO:0000313" key="2">
    <source>
        <dbReference type="EMBL" id="SLM33336.1"/>
    </source>
</evidence>
<accession>A0A1W5CR62</accession>
<name>A0A1W5CR62_9LECA</name>
<sequence>MAEHSNNNAHSIEEHIKIIAKVLDRMKLSVQEKRAWEVVIQVAHQDKKADVSVIHQGKIDKLCRDVKALTKAVGRLASKSRAQGNPQTWAQLVQGQQCAAVAISACREGEIMVTGAQAPGEQGKMATEVARELESEAETGIQGVQRLPSGMYALSFANITARNKWATKGKGKVVEVLGASARIRKHTLDVIVSGFPDGSISKLTEEQLILALRQGNYANPWWNQEVTDAVREARKARKRWLDTRVKLFREEHAGLKDKKRRLIAQAKTACFRSFMHKATKEDSLWGLSRLSKGSSRNRAFIPTFCNGNSVAQEHTEKIDALRARFYPEPAVSSNKGSLPPDLLRFKASNSIPEDEISGILSSYSLRSAAGNNEVPFSFLKGLGPSIITAITALTNASWQLQHFPAFFRKARAVVIKKLGKDTYETASSWRPIALLKAIGKVVEKAIAGHIRDAAENHRLLPPEQIGARAQRSTGTALELLTGLVQTVWKSDKRNVATLLSLDISDVFDTVIHRKLVEILTRSRFPQWICMWVQSFLSKREATLLVNGKESDPFQVRAGVPQGSPLLPILFLLYNAELFKVYALPKQGIHAPEFVDHLNILAYSRTTAINCTKLSMVHDQYLQWVAEHGIAFELKK</sequence>
<reference evidence="3" key="1">
    <citation type="submission" date="2017-03" db="EMBL/GenBank/DDBJ databases">
        <authorList>
            <person name="Sharma R."/>
            <person name="Thines M."/>
        </authorList>
    </citation>
    <scope>NUCLEOTIDE SEQUENCE [LARGE SCALE GENOMIC DNA]</scope>
</reference>
<dbReference type="EMBL" id="FWEW01000019">
    <property type="protein sequence ID" value="SLM33336.1"/>
    <property type="molecule type" value="Genomic_DNA"/>
</dbReference>
<evidence type="ECO:0000313" key="3">
    <source>
        <dbReference type="Proteomes" id="UP000192927"/>
    </source>
</evidence>
<keyword evidence="3" id="KW-1185">Reference proteome</keyword>
<keyword evidence="2" id="KW-0808">Transferase</keyword>
<proteinExistence type="predicted"/>
<feature type="domain" description="Reverse transcriptase" evidence="1">
    <location>
        <begin position="396"/>
        <end position="635"/>
    </location>
</feature>
<dbReference type="InterPro" id="IPR043502">
    <property type="entry name" value="DNA/RNA_pol_sf"/>
</dbReference>